<proteinExistence type="predicted"/>
<accession>A0A380S699</accession>
<evidence type="ECO:0000313" key="2">
    <source>
        <dbReference type="EMBL" id="SUQ24675.1"/>
    </source>
</evidence>
<evidence type="ECO:0008006" key="4">
    <source>
        <dbReference type="Google" id="ProtNLM"/>
    </source>
</evidence>
<dbReference type="Proteomes" id="UP000255423">
    <property type="component" value="Unassembled WGS sequence"/>
</dbReference>
<organism evidence="2 3">
    <name type="scientific">Fibrobacter succinogenes</name>
    <name type="common">Bacteroides succinogenes</name>
    <dbReference type="NCBI Taxonomy" id="833"/>
    <lineage>
        <taxon>Bacteria</taxon>
        <taxon>Pseudomonadati</taxon>
        <taxon>Fibrobacterota</taxon>
        <taxon>Fibrobacteria</taxon>
        <taxon>Fibrobacterales</taxon>
        <taxon>Fibrobacteraceae</taxon>
        <taxon>Fibrobacter</taxon>
    </lineage>
</organism>
<dbReference type="RefSeq" id="WP_109573103.1">
    <property type="nucleotide sequence ID" value="NZ_UHJL01000003.1"/>
</dbReference>
<sequence length="912" mass="106389">MVNFIKAFLLTAALWLVACSSFDDGEERALERYDEFGVRFSPTEVQGSVQYLPSMTPEYFRIVTVDRKLNPRDSFELYPVDVYKFIHDNRDYEYPYLKIVTVFPAEGELKQMEFVQYMRLSRAGNFSKLNQNFYAALASKRIETLVQKEDYDFDDAVDTAFAELGRVFGADLSDVFGKKYDLAPFVYCRHEISDSVFYHDFVEFRDSFAKSGSIDSSIIVRAADAWLSTFEQVYEKGYLRFKSGSRDKDYDDENYSYKFFSGAYGIGFPRCDTCYSEILNKKSAYYGRKFICEYDGSNWNNTFFRLPSLLEDTLGLCKVKAVSIVEHNGMYYLCKNKEFAWKTESNRDTILTYKYGACGGYYTRGHAFYLKDSLFFCECDSKNKCAWTNKYANTVFHEGDSLYAEVLHAKALDRFGECKDDGNKKELDSVFVQCSFGRWTQIDSLIYYLGGCTKNNQVGKHLGVYYSCKDYWAGSDSPVWREVYPPVYYNDTCDSRYQNHTVKYDGAYFICEADYCVDEDGFVRSGCWGIGHWRTIKDDEMIPPMINNVPCNRDRINEKVAYGDEFYICRDGRWYSVDADSVMAPEKDGLFCTDSLYGLVKRYNGDYYVCESVKTWRKMSALEAGPYEYRDSLGACSAISQKTIHWSEKADSFFGCAKMDSVWDWHEILLGAKPYTMPKSFKRENFKGGKIDNDSIYTVEVENSTYRFILSKNTMYLIHVDLSSGAYDAYFYNGNLFLHVERPQERLRVDSLKNTTEEFDTYYKSWKSSITSYSKCGGRYTANVDTVYLTRFDVDSYKDYMDWNRASKFCPDGFHIPSSEEFMQEDYIAYLTTNMDLRNDSPLMWDYYISRCSVYGNLIYFDLFWTSTEKDEKTQECFEYAWHHRDGEKGRRLVDCPKDLYPMVQALCVQDE</sequence>
<name>A0A380S699_FIBSU</name>
<evidence type="ECO:0000313" key="3">
    <source>
        <dbReference type="Proteomes" id="UP000255423"/>
    </source>
</evidence>
<feature type="chain" id="PRO_5016805538" description="Lipoprotein" evidence="1">
    <location>
        <begin position="24"/>
        <end position="912"/>
    </location>
</feature>
<reference evidence="2 3" key="1">
    <citation type="submission" date="2017-08" db="EMBL/GenBank/DDBJ databases">
        <authorList>
            <person name="de Groot N.N."/>
        </authorList>
    </citation>
    <scope>NUCLEOTIDE SEQUENCE [LARGE SCALE GENOMIC DNA]</scope>
    <source>
        <strain evidence="2 3">HM2</strain>
    </source>
</reference>
<keyword evidence="1" id="KW-0732">Signal</keyword>
<feature type="signal peptide" evidence="1">
    <location>
        <begin position="1"/>
        <end position="23"/>
    </location>
</feature>
<dbReference type="PROSITE" id="PS51257">
    <property type="entry name" value="PROKAR_LIPOPROTEIN"/>
    <property type="match status" value="1"/>
</dbReference>
<dbReference type="AlphaFoldDB" id="A0A380S699"/>
<gene>
    <name evidence="2" type="ORF">SAMN05661053_2087</name>
</gene>
<protein>
    <recommendedName>
        <fullName evidence="4">Lipoprotein</fullName>
    </recommendedName>
</protein>
<evidence type="ECO:0000256" key="1">
    <source>
        <dbReference type="SAM" id="SignalP"/>
    </source>
</evidence>
<dbReference type="EMBL" id="UHJL01000003">
    <property type="protein sequence ID" value="SUQ24675.1"/>
    <property type="molecule type" value="Genomic_DNA"/>
</dbReference>